<dbReference type="VEuPathDB" id="VectorBase:ADIR006225"/>
<keyword evidence="3" id="KW-1185">Reference proteome</keyword>
<proteinExistence type="predicted"/>
<sequence length="197" mass="21854">TQQTPTANVYQRVIFCYRSGVVRVRGVRTENTPSRRGRDISFAHNTPPKTSAKRPGWLQKAALPLVPCLCETFPFKIIITSARCTRHPCVRACVRVCVYARSKPPPPNVCGFPSQLQPRASESCALLLGVSIQNILLNKCVAKTHEQVASSIGVLVTRTHTQARACSRAYLEAFWGCNIKPHPLRIIRTPPRRNVAG</sequence>
<evidence type="ECO:0000256" key="1">
    <source>
        <dbReference type="SAM" id="MobiDB-lite"/>
    </source>
</evidence>
<dbReference type="Proteomes" id="UP000075884">
    <property type="component" value="Unassembled WGS sequence"/>
</dbReference>
<name>A0A182NF03_9DIPT</name>
<organism evidence="2 3">
    <name type="scientific">Anopheles dirus</name>
    <dbReference type="NCBI Taxonomy" id="7168"/>
    <lineage>
        <taxon>Eukaryota</taxon>
        <taxon>Metazoa</taxon>
        <taxon>Ecdysozoa</taxon>
        <taxon>Arthropoda</taxon>
        <taxon>Hexapoda</taxon>
        <taxon>Insecta</taxon>
        <taxon>Pterygota</taxon>
        <taxon>Neoptera</taxon>
        <taxon>Endopterygota</taxon>
        <taxon>Diptera</taxon>
        <taxon>Nematocera</taxon>
        <taxon>Culicoidea</taxon>
        <taxon>Culicidae</taxon>
        <taxon>Anophelinae</taxon>
        <taxon>Anopheles</taxon>
    </lineage>
</organism>
<reference evidence="2" key="2">
    <citation type="submission" date="2020-05" db="UniProtKB">
        <authorList>
            <consortium name="EnsemblMetazoa"/>
        </authorList>
    </citation>
    <scope>IDENTIFICATION</scope>
    <source>
        <strain evidence="2">WRAIR2</strain>
    </source>
</reference>
<reference evidence="3" key="1">
    <citation type="submission" date="2013-03" db="EMBL/GenBank/DDBJ databases">
        <title>The Genome Sequence of Anopheles dirus WRAIR2.</title>
        <authorList>
            <consortium name="The Broad Institute Genomics Platform"/>
            <person name="Neafsey D.E."/>
            <person name="Walton C."/>
            <person name="Walker B."/>
            <person name="Young S.K."/>
            <person name="Zeng Q."/>
            <person name="Gargeya S."/>
            <person name="Fitzgerald M."/>
            <person name="Haas B."/>
            <person name="Abouelleil A."/>
            <person name="Allen A.W."/>
            <person name="Alvarado L."/>
            <person name="Arachchi H.M."/>
            <person name="Berlin A.M."/>
            <person name="Chapman S.B."/>
            <person name="Gainer-Dewar J."/>
            <person name="Goldberg J."/>
            <person name="Griggs A."/>
            <person name="Gujja S."/>
            <person name="Hansen M."/>
            <person name="Howarth C."/>
            <person name="Imamovic A."/>
            <person name="Ireland A."/>
            <person name="Larimer J."/>
            <person name="McCowan C."/>
            <person name="Murphy C."/>
            <person name="Pearson M."/>
            <person name="Poon T.W."/>
            <person name="Priest M."/>
            <person name="Roberts A."/>
            <person name="Saif S."/>
            <person name="Shea T."/>
            <person name="Sisk P."/>
            <person name="Sykes S."/>
            <person name="Wortman J."/>
            <person name="Nusbaum C."/>
            <person name="Birren B."/>
        </authorList>
    </citation>
    <scope>NUCLEOTIDE SEQUENCE [LARGE SCALE GENOMIC DNA]</scope>
    <source>
        <strain evidence="3">WRAIR2</strain>
    </source>
</reference>
<evidence type="ECO:0000313" key="3">
    <source>
        <dbReference type="Proteomes" id="UP000075884"/>
    </source>
</evidence>
<feature type="region of interest" description="Disordered" evidence="1">
    <location>
        <begin position="28"/>
        <end position="54"/>
    </location>
</feature>
<evidence type="ECO:0000313" key="2">
    <source>
        <dbReference type="EnsemblMetazoa" id="ADIR006225-PA"/>
    </source>
</evidence>
<dbReference type="AlphaFoldDB" id="A0A182NF03"/>
<accession>A0A182NF03</accession>
<dbReference type="EnsemblMetazoa" id="ADIR006225-RA">
    <property type="protein sequence ID" value="ADIR006225-PA"/>
    <property type="gene ID" value="ADIR006225"/>
</dbReference>
<protein>
    <submittedName>
        <fullName evidence="2">Uncharacterized protein</fullName>
    </submittedName>
</protein>